<evidence type="ECO:0000313" key="2">
    <source>
        <dbReference type="Proteomes" id="UP000186373"/>
    </source>
</evidence>
<protein>
    <submittedName>
        <fullName evidence="1">Uncharacterized protein</fullName>
    </submittedName>
</protein>
<keyword evidence="2" id="KW-1185">Reference proteome</keyword>
<dbReference type="EMBL" id="FTNY01000006">
    <property type="protein sequence ID" value="SIS47732.1"/>
    <property type="molecule type" value="Genomic_DNA"/>
</dbReference>
<dbReference type="AlphaFoldDB" id="A0A1N7JED8"/>
<name>A0A1N7JED8_9FLAO</name>
<sequence length="99" mass="11929">MKNNKISLETHFWSSQDIEDPFELLDTFFEYANLDYYKETLDQALLYTNKLKIYKIENPGQSFIFYTALRSFVRCCSLLQFKDKNWKIKKPSRSLSCLY</sequence>
<organism evidence="1 2">
    <name type="scientific">Chryseobacterium shigense</name>
    <dbReference type="NCBI Taxonomy" id="297244"/>
    <lineage>
        <taxon>Bacteria</taxon>
        <taxon>Pseudomonadati</taxon>
        <taxon>Bacteroidota</taxon>
        <taxon>Flavobacteriia</taxon>
        <taxon>Flavobacteriales</taxon>
        <taxon>Weeksellaceae</taxon>
        <taxon>Chryseobacterium group</taxon>
        <taxon>Chryseobacterium</taxon>
    </lineage>
</organism>
<accession>A0A1N7JED8</accession>
<evidence type="ECO:0000313" key="1">
    <source>
        <dbReference type="EMBL" id="SIS47732.1"/>
    </source>
</evidence>
<reference evidence="2" key="1">
    <citation type="submission" date="2017-01" db="EMBL/GenBank/DDBJ databases">
        <authorList>
            <person name="Varghese N."/>
            <person name="Submissions S."/>
        </authorList>
    </citation>
    <scope>NUCLEOTIDE SEQUENCE [LARGE SCALE GENOMIC DNA]</scope>
    <source>
        <strain evidence="2">DSM 17126</strain>
    </source>
</reference>
<dbReference type="Proteomes" id="UP000186373">
    <property type="component" value="Unassembled WGS sequence"/>
</dbReference>
<gene>
    <name evidence="1" type="ORF">SAMN05421639_106108</name>
</gene>
<proteinExistence type="predicted"/>